<evidence type="ECO:0000313" key="4">
    <source>
        <dbReference type="EMBL" id="NJC41816.1"/>
    </source>
</evidence>
<name>A0A7X5YKX4_9CAUL</name>
<dbReference type="InterPro" id="IPR001343">
    <property type="entry name" value="Hemolysn_Ca-bd"/>
</dbReference>
<dbReference type="PROSITE" id="PS00330">
    <property type="entry name" value="HEMOLYSIN_CALCIUM"/>
    <property type="match status" value="5"/>
</dbReference>
<organism evidence="4 5">
    <name type="scientific">Brevundimonas alba</name>
    <dbReference type="NCBI Taxonomy" id="74314"/>
    <lineage>
        <taxon>Bacteria</taxon>
        <taxon>Pseudomonadati</taxon>
        <taxon>Pseudomonadota</taxon>
        <taxon>Alphaproteobacteria</taxon>
        <taxon>Caulobacterales</taxon>
        <taxon>Caulobacteraceae</taxon>
        <taxon>Brevundimonas</taxon>
    </lineage>
</organism>
<keyword evidence="2" id="KW-0964">Secreted</keyword>
<dbReference type="GO" id="GO:0005509">
    <property type="term" value="F:calcium ion binding"/>
    <property type="evidence" value="ECO:0007669"/>
    <property type="project" value="InterPro"/>
</dbReference>
<gene>
    <name evidence="4" type="ORF">GGQ87_002111</name>
</gene>
<dbReference type="SUPFAM" id="SSF51120">
    <property type="entry name" value="beta-Roll"/>
    <property type="match status" value="6"/>
</dbReference>
<feature type="region of interest" description="Disordered" evidence="3">
    <location>
        <begin position="620"/>
        <end position="643"/>
    </location>
</feature>
<dbReference type="RefSeq" id="WP_168047574.1">
    <property type="nucleotide sequence ID" value="NZ_JAATJM010000002.1"/>
</dbReference>
<proteinExistence type="predicted"/>
<dbReference type="InterPro" id="IPR011049">
    <property type="entry name" value="Serralysin-like_metalloprot_C"/>
</dbReference>
<evidence type="ECO:0000256" key="3">
    <source>
        <dbReference type="SAM" id="MobiDB-lite"/>
    </source>
</evidence>
<sequence>MPTYTGTNAAETLTGSSGDDFIDGRGGADTLFGLEGADNFFYRTGRGFISSGDGDGADVIDGGADIDRFEVQGDELEERWGSNSYTNVAFYGLTAGAGGDVSFTTTQVSGFYGEPGGSTDTRVVTLRNVETITFNFTHNPPSPPFSPTGSFGWSYSTNDVLTIGDLTGTGMTGRIDFDGGHGDDQLMAGAATNQILARGGVGADRLTTGSGNDLIYGEDGNDIIIGGAGANAISGGAGQDTVDYSGVGQGVTVNLNSGVASSNGYGAQDTLTEVENLIGSSLNDVLIGNASANRLTGGAGSDYLIGLGGDDILDGGAGALNSLQGGLGDDSYTVWNTGDTLTEFAGEGTDEVRTNLIAYTLRDNFENLIFNGAGAFTGRGNASANRIYGGALVDSLYGEAGDDVLTGYGGSDILYGGAGNDILDGGAFSGDTASYQFAASGVFVTLDQATPQATNDGDGGVDTLIDIENLTGSNFNDVLIGNGLANVLVGGTGSDTLIGLAGNDVMSGGVGAANELQGGFGDDRYLVSAVGDTLIEFAGQGADTVEVTLQSYTLKDHFEGLKFIGVGAFTGFGNSGDNGVIGGAGGDTLSGLDGNDVLGGEGGDDTLWGGAGMDRLIGGSGADTLNGGDGNDTLEGEGDSDLMRGGLGNDILDGGGGEGIDIADFSDGTTGLTLRVTGANNDGRGGTDTLSNMEGLIGTAFNDTLIGGGENSVLSGGLGSDLLLGFGGADVLDGGTGLANQMQGGTGNDRYIVRVAGDTLIEAAGEGEDTVETTLTTYTLRANFERLSFIGAGAFTGTGNALDNVMIGGSGADVLTGLGGNDNLSGGQGSDVAVVSGVAADYSVVFSGGGFIVTDSVAGRDGVDILFDIERIRFSDGTYMDLTPPAPSPAAALLEQTLAVLDAPAGLATRTDDIALTLPHASSDWDAW</sequence>
<dbReference type="EMBL" id="JAATJM010000002">
    <property type="protein sequence ID" value="NJC41816.1"/>
    <property type="molecule type" value="Genomic_DNA"/>
</dbReference>
<keyword evidence="5" id="KW-1185">Reference proteome</keyword>
<dbReference type="PANTHER" id="PTHR38340">
    <property type="entry name" value="S-LAYER PROTEIN"/>
    <property type="match status" value="1"/>
</dbReference>
<evidence type="ECO:0000256" key="1">
    <source>
        <dbReference type="ARBA" id="ARBA00004613"/>
    </source>
</evidence>
<dbReference type="GO" id="GO:0005576">
    <property type="term" value="C:extracellular region"/>
    <property type="evidence" value="ECO:0007669"/>
    <property type="project" value="UniProtKB-SubCell"/>
</dbReference>
<reference evidence="4 5" key="1">
    <citation type="submission" date="2020-03" db="EMBL/GenBank/DDBJ databases">
        <title>Genomic Encyclopedia of Type Strains, Phase IV (KMG-IV): sequencing the most valuable type-strain genomes for metagenomic binning, comparative biology and taxonomic classification.</title>
        <authorList>
            <person name="Goeker M."/>
        </authorList>
    </citation>
    <scope>NUCLEOTIDE SEQUENCE [LARGE SCALE GENOMIC DNA]</scope>
    <source>
        <strain evidence="4 5">DSM 4736</strain>
    </source>
</reference>
<comment type="caution">
    <text evidence="4">The sequence shown here is derived from an EMBL/GenBank/DDBJ whole genome shotgun (WGS) entry which is preliminary data.</text>
</comment>
<dbReference type="Pfam" id="PF00353">
    <property type="entry name" value="HemolysinCabind"/>
    <property type="match status" value="9"/>
</dbReference>
<protein>
    <submittedName>
        <fullName evidence="4">Ca2+-binding RTX toxin-like protein</fullName>
    </submittedName>
</protein>
<evidence type="ECO:0000256" key="2">
    <source>
        <dbReference type="ARBA" id="ARBA00022525"/>
    </source>
</evidence>
<dbReference type="PRINTS" id="PR00313">
    <property type="entry name" value="CABNDNGRPT"/>
</dbReference>
<dbReference type="Proteomes" id="UP000587415">
    <property type="component" value="Unassembled WGS sequence"/>
</dbReference>
<dbReference type="Gene3D" id="2.150.10.10">
    <property type="entry name" value="Serralysin-like metalloprotease, C-terminal"/>
    <property type="match status" value="6"/>
</dbReference>
<dbReference type="PANTHER" id="PTHR38340:SF1">
    <property type="entry name" value="S-LAYER PROTEIN"/>
    <property type="match status" value="1"/>
</dbReference>
<accession>A0A7X5YKX4</accession>
<comment type="subcellular location">
    <subcellularLocation>
        <location evidence="1">Secreted</location>
    </subcellularLocation>
</comment>
<evidence type="ECO:0000313" key="5">
    <source>
        <dbReference type="Proteomes" id="UP000587415"/>
    </source>
</evidence>
<dbReference type="AlphaFoldDB" id="A0A7X5YKX4"/>
<dbReference type="InterPro" id="IPR018511">
    <property type="entry name" value="Hemolysin-typ_Ca-bd_CS"/>
</dbReference>
<dbReference type="InterPro" id="IPR050557">
    <property type="entry name" value="RTX_toxin/Mannuronan_C5-epim"/>
</dbReference>